<dbReference type="Proteomes" id="UP000054693">
    <property type="component" value="Unassembled WGS sequence"/>
</dbReference>
<dbReference type="AlphaFoldDB" id="A0A0W0ZW87"/>
<protein>
    <submittedName>
        <fullName evidence="1">Uncharacterized protein</fullName>
    </submittedName>
</protein>
<keyword evidence="2" id="KW-1185">Reference proteome</keyword>
<gene>
    <name evidence="1" type="ORF">Ltuc_1251</name>
</gene>
<reference evidence="1 2" key="1">
    <citation type="submission" date="2015-11" db="EMBL/GenBank/DDBJ databases">
        <title>Genomic analysis of 38 Legionella species identifies large and diverse effector repertoires.</title>
        <authorList>
            <person name="Burstein D."/>
            <person name="Amaro F."/>
            <person name="Zusman T."/>
            <person name="Lifshitz Z."/>
            <person name="Cohen O."/>
            <person name="Gilbert J.A."/>
            <person name="Pupko T."/>
            <person name="Shuman H.A."/>
            <person name="Segal G."/>
        </authorList>
    </citation>
    <scope>NUCLEOTIDE SEQUENCE [LARGE SCALE GENOMIC DNA]</scope>
    <source>
        <strain evidence="1 2">ATCC 49180</strain>
    </source>
</reference>
<accession>A0A0W0ZW87</accession>
<evidence type="ECO:0000313" key="2">
    <source>
        <dbReference type="Proteomes" id="UP000054693"/>
    </source>
</evidence>
<comment type="caution">
    <text evidence="1">The sequence shown here is derived from an EMBL/GenBank/DDBJ whole genome shotgun (WGS) entry which is preliminary data.</text>
</comment>
<dbReference type="PATRIC" id="fig|40335.7.peg.1323"/>
<name>A0A0W0ZW87_9GAMM</name>
<dbReference type="EMBL" id="LNZA01000001">
    <property type="protein sequence ID" value="KTD73404.1"/>
    <property type="molecule type" value="Genomic_DNA"/>
</dbReference>
<proteinExistence type="predicted"/>
<evidence type="ECO:0000313" key="1">
    <source>
        <dbReference type="EMBL" id="KTD73404.1"/>
    </source>
</evidence>
<sequence>MIDEAFNKASCINRSYDLSSIKTSTADELFHRSKPNLAGVDVGSRYCAFLAKAEHRDHETWAFTCLICKN</sequence>
<organism evidence="1 2">
    <name type="scientific">Legionella tucsonensis</name>
    <dbReference type="NCBI Taxonomy" id="40335"/>
    <lineage>
        <taxon>Bacteria</taxon>
        <taxon>Pseudomonadati</taxon>
        <taxon>Pseudomonadota</taxon>
        <taxon>Gammaproteobacteria</taxon>
        <taxon>Legionellales</taxon>
        <taxon>Legionellaceae</taxon>
        <taxon>Legionella</taxon>
    </lineage>
</organism>